<comment type="caution">
    <text evidence="4">The sequence shown here is derived from an EMBL/GenBank/DDBJ whole genome shotgun (WGS) entry which is preliminary data.</text>
</comment>
<accession>A0A8J5PUI9</accession>
<dbReference type="Gene3D" id="3.40.50.720">
    <property type="entry name" value="NAD(P)-binding Rossmann-like Domain"/>
    <property type="match status" value="1"/>
</dbReference>
<dbReference type="AlphaFoldDB" id="A0A8J5PUI9"/>
<dbReference type="SUPFAM" id="SSF51735">
    <property type="entry name" value="NAD(P)-binding Rossmann-fold domains"/>
    <property type="match status" value="1"/>
</dbReference>
<dbReference type="InterPro" id="IPR051609">
    <property type="entry name" value="NmrA/Isoflavone_reductase-like"/>
</dbReference>
<protein>
    <recommendedName>
        <fullName evidence="3">NmrA-like domain-containing protein</fullName>
    </recommendedName>
</protein>
<gene>
    <name evidence="4" type="ORF">Forpi1262_v002065</name>
</gene>
<evidence type="ECO:0000256" key="1">
    <source>
        <dbReference type="ARBA" id="ARBA00022857"/>
    </source>
</evidence>
<dbReference type="PANTHER" id="PTHR47706">
    <property type="entry name" value="NMRA-LIKE FAMILY PROTEIN"/>
    <property type="match status" value="1"/>
</dbReference>
<keyword evidence="2" id="KW-0560">Oxidoreductase</keyword>
<evidence type="ECO:0000259" key="3">
    <source>
        <dbReference type="Pfam" id="PF05368"/>
    </source>
</evidence>
<dbReference type="Gene3D" id="3.90.25.10">
    <property type="entry name" value="UDP-galactose 4-epimerase, domain 1"/>
    <property type="match status" value="1"/>
</dbReference>
<dbReference type="GO" id="GO:0016491">
    <property type="term" value="F:oxidoreductase activity"/>
    <property type="evidence" value="ECO:0007669"/>
    <property type="project" value="UniProtKB-KW"/>
</dbReference>
<name>A0A8J5PUI9_FUSOX</name>
<dbReference type="Proteomes" id="UP000693942">
    <property type="component" value="Unassembled WGS sequence"/>
</dbReference>
<proteinExistence type="predicted"/>
<organism evidence="4 5">
    <name type="scientific">Fusarium oxysporum f. sp. raphani</name>
    <dbReference type="NCBI Taxonomy" id="96318"/>
    <lineage>
        <taxon>Eukaryota</taxon>
        <taxon>Fungi</taxon>
        <taxon>Dikarya</taxon>
        <taxon>Ascomycota</taxon>
        <taxon>Pezizomycotina</taxon>
        <taxon>Sordariomycetes</taxon>
        <taxon>Hypocreomycetidae</taxon>
        <taxon>Hypocreales</taxon>
        <taxon>Nectriaceae</taxon>
        <taxon>Fusarium</taxon>
        <taxon>Fusarium oxysporum species complex</taxon>
    </lineage>
</organism>
<evidence type="ECO:0000313" key="4">
    <source>
        <dbReference type="EMBL" id="KAG7436966.1"/>
    </source>
</evidence>
<dbReference type="CDD" id="cd05259">
    <property type="entry name" value="PCBER_SDR_a"/>
    <property type="match status" value="1"/>
</dbReference>
<reference evidence="4" key="1">
    <citation type="submission" date="2021-04" db="EMBL/GenBank/DDBJ databases">
        <title>First draft genome resource for Brassicaceae pathogens Fusarium oxysporum f. sp. raphani and Fusarium oxysporum f. sp. rapae.</title>
        <authorList>
            <person name="Asai S."/>
        </authorList>
    </citation>
    <scope>NUCLEOTIDE SEQUENCE</scope>
    <source>
        <strain evidence="4">Tf1262</strain>
    </source>
</reference>
<evidence type="ECO:0000313" key="5">
    <source>
        <dbReference type="Proteomes" id="UP000693942"/>
    </source>
</evidence>
<dbReference type="InterPro" id="IPR036291">
    <property type="entry name" value="NAD(P)-bd_dom_sf"/>
</dbReference>
<dbReference type="InterPro" id="IPR045312">
    <property type="entry name" value="PCBER-like"/>
</dbReference>
<dbReference type="Pfam" id="PF05368">
    <property type="entry name" value="NmrA"/>
    <property type="match status" value="1"/>
</dbReference>
<keyword evidence="1" id="KW-0521">NADP</keyword>
<dbReference type="EMBL" id="JAELUR010000002">
    <property type="protein sequence ID" value="KAG7436966.1"/>
    <property type="molecule type" value="Genomic_DNA"/>
</dbReference>
<dbReference type="InterPro" id="IPR008030">
    <property type="entry name" value="NmrA-like"/>
</dbReference>
<sequence>MEREIKNVALAGPSGNVGSSILNALLEADCFNITVLVRKADKKFSSKVSVKVTDFTSQSSVTEAVKGQDVVIDATVGPDPQYSLRLVDASLASGVYRFVPSEYTSDPHEIRTRSLPLSQGKKRVYEYLQRLASENRITYTVLATGAFLDWNLQTGFMYIDLARKTIDLLNDGTNVIPWTLLPVTGKAVVNALLCPESTKNRTCLIYNIQKSQREVADLAKEALGPNGWKTQRVDMEKVLEGALSEWSAGNYDLKVIGDFIRYSNATPGFSGRFETNDNELLGAKAMTDDEVKQLIKEIAEHLQASSN</sequence>
<feature type="domain" description="NmrA-like" evidence="3">
    <location>
        <begin position="6"/>
        <end position="224"/>
    </location>
</feature>
<dbReference type="PANTHER" id="PTHR47706:SF1">
    <property type="entry name" value="CIPA-LIKE, PUTATIVE (AFU_ORTHOLOGUE AFUA_1G12460)-RELATED"/>
    <property type="match status" value="1"/>
</dbReference>
<evidence type="ECO:0000256" key="2">
    <source>
        <dbReference type="ARBA" id="ARBA00023002"/>
    </source>
</evidence>